<dbReference type="AlphaFoldDB" id="A0A4S4M6X5"/>
<dbReference type="InterPro" id="IPR043136">
    <property type="entry name" value="B30.2/SPRY_sf"/>
</dbReference>
<comment type="caution">
    <text evidence="4">The sequence shown here is derived from an EMBL/GenBank/DDBJ whole genome shotgun (WGS) entry which is preliminary data.</text>
</comment>
<name>A0A4S4M6X5_9AGAM</name>
<dbReference type="EMBL" id="SGPL01000010">
    <property type="protein sequence ID" value="THH21022.1"/>
    <property type="molecule type" value="Genomic_DNA"/>
</dbReference>
<evidence type="ECO:0000313" key="5">
    <source>
        <dbReference type="Proteomes" id="UP000310158"/>
    </source>
</evidence>
<feature type="region of interest" description="Disordered" evidence="1">
    <location>
        <begin position="553"/>
        <end position="603"/>
    </location>
</feature>
<gene>
    <name evidence="4" type="ORF">EW146_g483</name>
</gene>
<dbReference type="InterPro" id="IPR003877">
    <property type="entry name" value="SPRY_dom"/>
</dbReference>
<dbReference type="SMART" id="SM00668">
    <property type="entry name" value="CTLH"/>
    <property type="match status" value="1"/>
</dbReference>
<feature type="compositionally biased region" description="Pro residues" evidence="1">
    <location>
        <begin position="1"/>
        <end position="12"/>
    </location>
</feature>
<dbReference type="PANTHER" id="PTHR12864">
    <property type="entry name" value="RAN BINDING PROTEIN 9-RELATED"/>
    <property type="match status" value="1"/>
</dbReference>
<evidence type="ECO:0000313" key="4">
    <source>
        <dbReference type="EMBL" id="THH21022.1"/>
    </source>
</evidence>
<dbReference type="Gene3D" id="2.60.120.920">
    <property type="match status" value="1"/>
</dbReference>
<dbReference type="SMART" id="SM00449">
    <property type="entry name" value="SPRY"/>
    <property type="match status" value="1"/>
</dbReference>
<dbReference type="Pfam" id="PF00622">
    <property type="entry name" value="SPRY"/>
    <property type="match status" value="1"/>
</dbReference>
<dbReference type="SUPFAM" id="SSF49899">
    <property type="entry name" value="Concanavalin A-like lectins/glucanases"/>
    <property type="match status" value="1"/>
</dbReference>
<feature type="compositionally biased region" description="Pro residues" evidence="1">
    <location>
        <begin position="563"/>
        <end position="572"/>
    </location>
</feature>
<keyword evidence="5" id="KW-1185">Reference proteome</keyword>
<feature type="compositionally biased region" description="Pro residues" evidence="1">
    <location>
        <begin position="189"/>
        <end position="203"/>
    </location>
</feature>
<proteinExistence type="predicted"/>
<feature type="compositionally biased region" description="Low complexity" evidence="1">
    <location>
        <begin position="586"/>
        <end position="601"/>
    </location>
</feature>
<dbReference type="InterPro" id="IPR013320">
    <property type="entry name" value="ConA-like_dom_sf"/>
</dbReference>
<evidence type="ECO:0000256" key="1">
    <source>
        <dbReference type="SAM" id="MobiDB-lite"/>
    </source>
</evidence>
<feature type="compositionally biased region" description="Low complexity" evidence="1">
    <location>
        <begin position="106"/>
        <end position="121"/>
    </location>
</feature>
<feature type="compositionally biased region" description="Low complexity" evidence="1">
    <location>
        <begin position="46"/>
        <end position="59"/>
    </location>
</feature>
<dbReference type="Proteomes" id="UP000310158">
    <property type="component" value="Unassembled WGS sequence"/>
</dbReference>
<dbReference type="OrthoDB" id="25503at2759"/>
<dbReference type="PROSITE" id="PS50896">
    <property type="entry name" value="LISH"/>
    <property type="match status" value="1"/>
</dbReference>
<evidence type="ECO:0000259" key="2">
    <source>
        <dbReference type="PROSITE" id="PS50188"/>
    </source>
</evidence>
<dbReference type="InterPro" id="IPR001870">
    <property type="entry name" value="B30.2/SPRY"/>
</dbReference>
<feature type="compositionally biased region" description="Low complexity" evidence="1">
    <location>
        <begin position="128"/>
        <end position="150"/>
    </location>
</feature>
<feature type="domain" description="CTLH" evidence="3">
    <location>
        <begin position="602"/>
        <end position="660"/>
    </location>
</feature>
<dbReference type="PROSITE" id="PS50897">
    <property type="entry name" value="CTLH"/>
    <property type="match status" value="1"/>
</dbReference>
<feature type="region of interest" description="Disordered" evidence="1">
    <location>
        <begin position="494"/>
        <end position="515"/>
    </location>
</feature>
<dbReference type="Pfam" id="PF10607">
    <property type="entry name" value="CTLH"/>
    <property type="match status" value="1"/>
</dbReference>
<sequence length="841" mass="90459">MSGRPPRSPSIPIPRNTSFSLPHFDDVIGMPFSNSPPTLPLPRPRAPSGAPRSPSLAGSPPFPRPPSHSFTSSLDSRFPFPARPSAASTTTSTSPVLPRVIRANNSSSGPRPQSSSWVDPTCAPPSTSPSRARRPSSSASARHSSTIRSSLGQGPPVAQSTYSIPPPFPRPAYLDHSSLRHLLQTELPPSLPPSRYAPPPPSVWPYTSRRESSLTPSTDSDDDSNDSPPHHRAPRAGAAREALESVAMVGSSPVFRLPTRWSEQDRHPYLSVSADGRELTYNGSPGGYQGGRGSNPENAALARANYPVPPASGIYYYEIEVLGKSQRVHISIGFTTSGNRLNKLPGWEKNSWGYHGDDGCAFSAAKDGTSYGDPFGGDPRIRGDIIGAGIDFSQNRAFFTKNGNLIGKSYSLSPRILANKNPGMVFEHVAEDVEVYPTVGLRHTSDAVRVNFGHAPFKYDIDDHVQQQRDAVWARIQETRIDWRVLEPGRTAAAASLPATENEDQDRNANVLDENEGREEVGKLILNYLVHHGYAKTARAFEGQLARTRARDLERIDSRPVSPALPVPPPHGPAVGPDSDTPMADSSAPTSTTESSPSSSTQLEHRLAIICAVQSGDIDDAIDGTREKFPDVLEREQGLVLLKLRCRKFVELVNEAAEMKRKVESATAVGVDGEETRKDAEGLAVDEMDGVDGGADAAMEVDDGASVHMSASSNGLAPPPEHKSATEAALRAAITYGQALRADYRKDTRKEVQAHLDKTFGVVAYHFPLEVGGAVSAWAGQEARDALAAEVNQAILESQGWPSRSALERVYRQTAASLVQLGFLGVGAAVFADIQRELLDG</sequence>
<evidence type="ECO:0008006" key="6">
    <source>
        <dbReference type="Google" id="ProtNLM"/>
    </source>
</evidence>
<feature type="domain" description="B30.2/SPRY" evidence="2">
    <location>
        <begin position="239"/>
        <end position="457"/>
    </location>
</feature>
<feature type="compositionally biased region" description="Low complexity" evidence="1">
    <location>
        <begin position="67"/>
        <end position="95"/>
    </location>
</feature>
<dbReference type="InterPro" id="IPR006594">
    <property type="entry name" value="LisH"/>
</dbReference>
<accession>A0A4S4M6X5</accession>
<dbReference type="InterPro" id="IPR024964">
    <property type="entry name" value="CTLH/CRA"/>
</dbReference>
<evidence type="ECO:0000259" key="3">
    <source>
        <dbReference type="PROSITE" id="PS50897"/>
    </source>
</evidence>
<dbReference type="InterPro" id="IPR013144">
    <property type="entry name" value="CRA_dom"/>
</dbReference>
<reference evidence="4 5" key="1">
    <citation type="submission" date="2019-02" db="EMBL/GenBank/DDBJ databases">
        <title>Genome sequencing of the rare red list fungi Bondarzewia mesenterica.</title>
        <authorList>
            <person name="Buettner E."/>
            <person name="Kellner H."/>
        </authorList>
    </citation>
    <scope>NUCLEOTIDE SEQUENCE [LARGE SCALE GENOMIC DNA]</scope>
    <source>
        <strain evidence="4 5">DSM 108281</strain>
    </source>
</reference>
<dbReference type="SMART" id="SM00757">
    <property type="entry name" value="CRA"/>
    <property type="match status" value="1"/>
</dbReference>
<dbReference type="PROSITE" id="PS50188">
    <property type="entry name" value="B302_SPRY"/>
    <property type="match status" value="1"/>
</dbReference>
<dbReference type="InterPro" id="IPR006595">
    <property type="entry name" value="CTLH_C"/>
</dbReference>
<dbReference type="InterPro" id="IPR050618">
    <property type="entry name" value="Ubq-SigPath_Reg"/>
</dbReference>
<feature type="region of interest" description="Disordered" evidence="1">
    <location>
        <begin position="1"/>
        <end position="241"/>
    </location>
</feature>
<protein>
    <recommendedName>
        <fullName evidence="6">B30.2/SPRY domain-containing protein</fullName>
    </recommendedName>
</protein>
<organism evidence="4 5">
    <name type="scientific">Bondarzewia mesenterica</name>
    <dbReference type="NCBI Taxonomy" id="1095465"/>
    <lineage>
        <taxon>Eukaryota</taxon>
        <taxon>Fungi</taxon>
        <taxon>Dikarya</taxon>
        <taxon>Basidiomycota</taxon>
        <taxon>Agaricomycotina</taxon>
        <taxon>Agaricomycetes</taxon>
        <taxon>Russulales</taxon>
        <taxon>Bondarzewiaceae</taxon>
        <taxon>Bondarzewia</taxon>
    </lineage>
</organism>